<name>A0A401G263_9BACT</name>
<dbReference type="PANTHER" id="PTHR12905:SF0">
    <property type="entry name" value="CALCINEURIN-LIKE PHOSPHOESTERASE DOMAIN-CONTAINING PROTEIN"/>
    <property type="match status" value="1"/>
</dbReference>
<evidence type="ECO:0000313" key="3">
    <source>
        <dbReference type="EMBL" id="GBC63319.1"/>
    </source>
</evidence>
<accession>A0A401G263</accession>
<dbReference type="OrthoDB" id="332939at2"/>
<reference evidence="4" key="2">
    <citation type="submission" date="2019-01" db="EMBL/GenBank/DDBJ databases">
        <title>Genome sequence of Desulfonema ishimotonii strain Tokyo 01.</title>
        <authorList>
            <person name="Fukui M."/>
        </authorList>
    </citation>
    <scope>NUCLEOTIDE SEQUENCE [LARGE SCALE GENOMIC DNA]</scope>
    <source>
        <strain evidence="4">Tokyo 01</strain>
    </source>
</reference>
<dbReference type="PANTHER" id="PTHR12905">
    <property type="entry name" value="METALLOPHOSPHOESTERASE"/>
    <property type="match status" value="1"/>
</dbReference>
<evidence type="ECO:0000259" key="2">
    <source>
        <dbReference type="Pfam" id="PF12850"/>
    </source>
</evidence>
<dbReference type="RefSeq" id="WP_124330402.1">
    <property type="nucleotide sequence ID" value="NZ_BEXT01000001.1"/>
</dbReference>
<evidence type="ECO:0000313" key="4">
    <source>
        <dbReference type="Proteomes" id="UP000288096"/>
    </source>
</evidence>
<dbReference type="Gene3D" id="3.60.21.10">
    <property type="match status" value="1"/>
</dbReference>
<dbReference type="SUPFAM" id="SSF56300">
    <property type="entry name" value="Metallo-dependent phosphatases"/>
    <property type="match status" value="1"/>
</dbReference>
<sequence length="212" mass="22838">MRIYAVADLHGRAERIRQIGRAVRRLRPDALIAAGDITGFFRPGPVIEALNGWGIPVLAVRGNTDVKRVDNLLAHHTRTCDLHLRAVEMKGIRFVGISGAVPVPFRTRIRFREKAVLERAAALTDRQTVLVVHPPPRGTLDEVGGRFHAGSSGVKALVEACRPLAVICGHIHERPGIAVMGQTLVVNCAVARNGSGALIECPEGGPPTARML</sequence>
<comment type="similarity">
    <text evidence="1">Belongs to the metallophosphoesterase superfamily. YfcE family.</text>
</comment>
<reference evidence="4" key="1">
    <citation type="submission" date="2017-11" db="EMBL/GenBank/DDBJ databases">
        <authorList>
            <person name="Watanabe M."/>
            <person name="Kojima H."/>
        </authorList>
    </citation>
    <scope>NUCLEOTIDE SEQUENCE [LARGE SCALE GENOMIC DNA]</scope>
    <source>
        <strain evidence="4">Tokyo 01</strain>
    </source>
</reference>
<proteinExistence type="inferred from homology"/>
<dbReference type="Pfam" id="PF12850">
    <property type="entry name" value="Metallophos_2"/>
    <property type="match status" value="1"/>
</dbReference>
<evidence type="ECO:0000256" key="1">
    <source>
        <dbReference type="ARBA" id="ARBA00008950"/>
    </source>
</evidence>
<dbReference type="InterPro" id="IPR051693">
    <property type="entry name" value="UPF0046_metallophosphoest"/>
</dbReference>
<organism evidence="3 4">
    <name type="scientific">Desulfonema ishimotonii</name>
    <dbReference type="NCBI Taxonomy" id="45657"/>
    <lineage>
        <taxon>Bacteria</taxon>
        <taxon>Pseudomonadati</taxon>
        <taxon>Thermodesulfobacteriota</taxon>
        <taxon>Desulfobacteria</taxon>
        <taxon>Desulfobacterales</taxon>
        <taxon>Desulfococcaceae</taxon>
        <taxon>Desulfonema</taxon>
    </lineage>
</organism>
<dbReference type="Proteomes" id="UP000288096">
    <property type="component" value="Unassembled WGS sequence"/>
</dbReference>
<dbReference type="InterPro" id="IPR024654">
    <property type="entry name" value="Calcineurin-like_PHP_lpxH"/>
</dbReference>
<keyword evidence="4" id="KW-1185">Reference proteome</keyword>
<dbReference type="InterPro" id="IPR029052">
    <property type="entry name" value="Metallo-depent_PP-like"/>
</dbReference>
<feature type="domain" description="Calcineurin-like phosphoesterase" evidence="2">
    <location>
        <begin position="1"/>
        <end position="187"/>
    </location>
</feature>
<protein>
    <submittedName>
        <fullName evidence="3">Metallophosphoesterase</fullName>
    </submittedName>
</protein>
<dbReference type="AlphaFoldDB" id="A0A401G263"/>
<comment type="caution">
    <text evidence="3">The sequence shown here is derived from an EMBL/GenBank/DDBJ whole genome shotgun (WGS) entry which is preliminary data.</text>
</comment>
<gene>
    <name evidence="3" type="ORF">DENIS_4313</name>
</gene>
<dbReference type="EMBL" id="BEXT01000001">
    <property type="protein sequence ID" value="GBC63319.1"/>
    <property type="molecule type" value="Genomic_DNA"/>
</dbReference>